<dbReference type="OrthoDB" id="6054650at2759"/>
<evidence type="ECO:0000256" key="1">
    <source>
        <dbReference type="ARBA" id="ARBA00008307"/>
    </source>
</evidence>
<dbReference type="InterPro" id="IPR046906">
    <property type="entry name" value="Mab-21_HhH/H2TH-like"/>
</dbReference>
<proteinExistence type="inferred from homology"/>
<dbReference type="AlphaFoldDB" id="A0A814ELM7"/>
<sequence>MDEECDIVIGYKLKFWPKITNKRLETLQHTKPPIYKQIRDSSVYAIPKWCKHTSEEAARYEFHLSFSAVELTLVKLRTTIEKMLNRIARYIYYKHIRRDSDHIKSYVIKIIVLWMCEEFDLEHEFQNVHDEEIIAIELGKRFINFTLDKLNQHYCKHYFIDDVNIIFASGLAV</sequence>
<comment type="caution">
    <text evidence="3">The sequence shown here is derived from an EMBL/GenBank/DDBJ whole genome shotgun (WGS) entry which is preliminary data.</text>
</comment>
<evidence type="ECO:0000313" key="3">
    <source>
        <dbReference type="EMBL" id="CAF0967917.1"/>
    </source>
</evidence>
<dbReference type="Proteomes" id="UP000663829">
    <property type="component" value="Unassembled WGS sequence"/>
</dbReference>
<evidence type="ECO:0000313" key="4">
    <source>
        <dbReference type="EMBL" id="CAF3741239.1"/>
    </source>
</evidence>
<evidence type="ECO:0000259" key="2">
    <source>
        <dbReference type="Pfam" id="PF20266"/>
    </source>
</evidence>
<dbReference type="EMBL" id="CAJOBC010002599">
    <property type="protein sequence ID" value="CAF3741239.1"/>
    <property type="molecule type" value="Genomic_DNA"/>
</dbReference>
<dbReference type="Pfam" id="PF20266">
    <property type="entry name" value="Mab-21_C"/>
    <property type="match status" value="1"/>
</dbReference>
<dbReference type="Proteomes" id="UP000681722">
    <property type="component" value="Unassembled WGS sequence"/>
</dbReference>
<dbReference type="EMBL" id="CAJNOQ010002599">
    <property type="protein sequence ID" value="CAF0967917.1"/>
    <property type="molecule type" value="Genomic_DNA"/>
</dbReference>
<comment type="similarity">
    <text evidence="1">Belongs to the mab-21 family.</text>
</comment>
<dbReference type="Gene3D" id="1.10.1410.40">
    <property type="match status" value="1"/>
</dbReference>
<dbReference type="PANTHER" id="PTHR10656:SF42">
    <property type="entry name" value="CYCLIC GMP-AMP SYNTHASE-LIKE PROTEIN-RELATED"/>
    <property type="match status" value="1"/>
</dbReference>
<gene>
    <name evidence="3" type="ORF">GPM918_LOCUS12076</name>
    <name evidence="4" type="ORF">SRO942_LOCUS12077</name>
</gene>
<reference evidence="3" key="1">
    <citation type="submission" date="2021-02" db="EMBL/GenBank/DDBJ databases">
        <authorList>
            <person name="Nowell W R."/>
        </authorList>
    </citation>
    <scope>NUCLEOTIDE SEQUENCE</scope>
</reference>
<dbReference type="PANTHER" id="PTHR10656">
    <property type="entry name" value="CELL FATE DETERMINING PROTEIN MAB21-RELATED"/>
    <property type="match status" value="1"/>
</dbReference>
<accession>A0A814ELM7</accession>
<organism evidence="3 5">
    <name type="scientific">Didymodactylos carnosus</name>
    <dbReference type="NCBI Taxonomy" id="1234261"/>
    <lineage>
        <taxon>Eukaryota</taxon>
        <taxon>Metazoa</taxon>
        <taxon>Spiralia</taxon>
        <taxon>Gnathifera</taxon>
        <taxon>Rotifera</taxon>
        <taxon>Eurotatoria</taxon>
        <taxon>Bdelloidea</taxon>
        <taxon>Philodinida</taxon>
        <taxon>Philodinidae</taxon>
        <taxon>Didymodactylos</taxon>
    </lineage>
</organism>
<keyword evidence="5" id="KW-1185">Reference proteome</keyword>
<protein>
    <recommendedName>
        <fullName evidence="2">Mab-21-like HhH/H2TH-like domain-containing protein</fullName>
    </recommendedName>
</protein>
<name>A0A814ELM7_9BILA</name>
<evidence type="ECO:0000313" key="5">
    <source>
        <dbReference type="Proteomes" id="UP000663829"/>
    </source>
</evidence>
<feature type="domain" description="Mab-21-like HhH/H2TH-like" evidence="2">
    <location>
        <begin position="95"/>
        <end position="166"/>
    </location>
</feature>